<proteinExistence type="inferred from homology"/>
<evidence type="ECO:0000256" key="1">
    <source>
        <dbReference type="ARBA" id="ARBA00000851"/>
    </source>
</evidence>
<dbReference type="InterPro" id="IPR040980">
    <property type="entry name" value="SWI2_SNF2"/>
</dbReference>
<dbReference type="EMBL" id="QGTT01000012">
    <property type="protein sequence ID" value="PWW11207.1"/>
    <property type="molecule type" value="Genomic_DNA"/>
</dbReference>
<keyword evidence="7 10" id="KW-0378">Hydrolase</keyword>
<evidence type="ECO:0000256" key="10">
    <source>
        <dbReference type="RuleBase" id="RU364115"/>
    </source>
</evidence>
<sequence>MTEDQLEQQCLAWFAEGGWEIDHGPNIAHDGSTPERSDYKQILLLGDLEAAIRRINPHLPESAIEQVLAVVRKPESLDCVVSNRAFHRLLLSGVPVDYKKDDKIIHDRAFLIDFADLEANRFRAINQFTIEGSKQLRRPDVICFINGLPIAVLELKSPNTENVDIWDAFNQIQTYKDEIPDLFAYNEALVISDGFNARVGSLTANQERFMPWRTIKHEDDKPLLDWQLETMVRGFFNRELLLDYIRFFVIFETDSDRLIKKIAGYHQFHAVREAVKATVIAAQSQRDDGVSGTRATYSTDVVPGSKKAGVVWHTQGSGKSISMCCYAGKLLQQPEMNNPTLIIVTDRNDLDGQLFATFSAAKELLKQDPVQADNRDKLRQLLAERESGGIIFTTVQKFALLDDEDGHPILNDRHNIVVISDEAHRSQYGLKATLKKDGSYKFGYAKHMRDALPNAAFIGFTGTPISSEDKDTRAVFGDYVSIYDIQDAVDDGATVPIYYESRLAKLDINRDEIEALSAQVDEVVEDDEDISSREKTKGEWSRLEKLVGSAPRLQQVAEDLVEHFEMRNATMDGKAMIVAMSRDICVQLYDAIVALRHDWHDSNPEKGAIKIVMTGSASDRSALQPHIYNKQTKKRLEKRFKDINDPLKLVIVRDMWLTGFDAPCCHTMYVDKPMKGHNLMQAIARVNRVFKNKPGGLVVDYIGIANELKQALKTYTDAKGKGEPTHSAEEAFALMLEKLDIIHGMFAKGPDREGFDYSAFETEPNKLLVGTANYVLGLPDGKKRFLDTVLAVNKAYSLCSTLDAARSYHKEIAFLSAVKAAITKHTSVDKKLSAEEKNSALKQILDNAVIAEGVTDVFDLCGLDKPNIGLLSPEFLEDVRQMPYKNLAVELLEKLLKDNIRAKTRNNVVQEKKYADRLQETLRKYNNRGIETAQVIEELIAMAKQFQAELARDEALGLNADEIAFYDALAENESALRELSDDILKKIAVELTEKLRASTTVDWQVRESVRAKLRILVRRTLQKYKYPPDRAPAAVELIMKQAEALSNAWSV</sequence>
<dbReference type="GO" id="GO:0003677">
    <property type="term" value="F:DNA binding"/>
    <property type="evidence" value="ECO:0007669"/>
    <property type="project" value="UniProtKB-KW"/>
</dbReference>
<dbReference type="GO" id="GO:0009307">
    <property type="term" value="P:DNA restriction-modification system"/>
    <property type="evidence" value="ECO:0007669"/>
    <property type="project" value="UniProtKB-KW"/>
</dbReference>
<dbReference type="RefSeq" id="WP_110076342.1">
    <property type="nucleotide sequence ID" value="NZ_QGTT01000012.1"/>
</dbReference>
<keyword evidence="6" id="KW-0255">Endonuclease</keyword>
<dbReference type="Proteomes" id="UP000246964">
    <property type="component" value="Unassembled WGS sequence"/>
</dbReference>
<keyword evidence="8 10" id="KW-0067">ATP-binding</keyword>
<dbReference type="InterPro" id="IPR021810">
    <property type="entry name" value="T1RH-like_C"/>
</dbReference>
<dbReference type="InterPro" id="IPR007409">
    <property type="entry name" value="Restrct_endonuc_type1_HsdR_N"/>
</dbReference>
<keyword evidence="9 10" id="KW-0238">DNA-binding</keyword>
<evidence type="ECO:0000256" key="8">
    <source>
        <dbReference type="ARBA" id="ARBA00022840"/>
    </source>
</evidence>
<dbReference type="PANTHER" id="PTHR30195:SF15">
    <property type="entry name" value="TYPE I RESTRICTION ENZYME HINDI ENDONUCLEASE SUBUNIT"/>
    <property type="match status" value="1"/>
</dbReference>
<evidence type="ECO:0000256" key="9">
    <source>
        <dbReference type="ARBA" id="ARBA00023125"/>
    </source>
</evidence>
<dbReference type="SUPFAM" id="SSF52540">
    <property type="entry name" value="P-loop containing nucleoside triphosphate hydrolases"/>
    <property type="match status" value="2"/>
</dbReference>
<dbReference type="Gene3D" id="3.90.1570.50">
    <property type="match status" value="1"/>
</dbReference>
<gene>
    <name evidence="13" type="ORF">DET45_11267</name>
</gene>
<evidence type="ECO:0000259" key="12">
    <source>
        <dbReference type="PROSITE" id="PS51192"/>
    </source>
</evidence>
<evidence type="ECO:0000256" key="5">
    <source>
        <dbReference type="ARBA" id="ARBA00022747"/>
    </source>
</evidence>
<dbReference type="InterPro" id="IPR055180">
    <property type="entry name" value="HsdR_RecA-like_helicase_dom_2"/>
</dbReference>
<comment type="subunit">
    <text evidence="10">The type I restriction/modification system is composed of three polypeptides R, M and S.</text>
</comment>
<comment type="function">
    <text evidence="10">Subunit R is required for both nuclease and ATPase activities, but not for modification.</text>
</comment>
<dbReference type="OrthoDB" id="9758243at2"/>
<protein>
    <recommendedName>
        <fullName evidence="10">Type I restriction enzyme endonuclease subunit</fullName>
        <shortName evidence="10">R protein</shortName>
        <ecNumber evidence="10">3.1.21.3</ecNumber>
    </recommendedName>
</protein>
<dbReference type="Gene3D" id="3.40.50.300">
    <property type="entry name" value="P-loop containing nucleotide triphosphate hydrolases"/>
    <property type="match status" value="3"/>
</dbReference>
<evidence type="ECO:0000256" key="6">
    <source>
        <dbReference type="ARBA" id="ARBA00022759"/>
    </source>
</evidence>
<dbReference type="PROSITE" id="PS51192">
    <property type="entry name" value="HELICASE_ATP_BIND_1"/>
    <property type="match status" value="1"/>
</dbReference>
<feature type="coiled-coil region" evidence="11">
    <location>
        <begin position="908"/>
        <end position="956"/>
    </location>
</feature>
<dbReference type="InterPro" id="IPR051268">
    <property type="entry name" value="Type-I_R_enzyme_R_subunit"/>
</dbReference>
<dbReference type="Pfam" id="PF11867">
    <property type="entry name" value="T1RH-like_C"/>
    <property type="match status" value="1"/>
</dbReference>
<dbReference type="AlphaFoldDB" id="A0A317Q685"/>
<comment type="similarity">
    <text evidence="2 10">Belongs to the HsdR family.</text>
</comment>
<dbReference type="Pfam" id="PF04313">
    <property type="entry name" value="HSDR_N"/>
    <property type="match status" value="1"/>
</dbReference>
<dbReference type="GO" id="GO:0005524">
    <property type="term" value="F:ATP binding"/>
    <property type="evidence" value="ECO:0007669"/>
    <property type="project" value="UniProtKB-KW"/>
</dbReference>
<reference evidence="13 14" key="1">
    <citation type="submission" date="2018-05" db="EMBL/GenBank/DDBJ databases">
        <title>Freshwater and sediment microbial communities from various areas in North America, analyzing microbe dynamics in response to fracking.</title>
        <authorList>
            <person name="Lamendella R."/>
        </authorList>
    </citation>
    <scope>NUCLEOTIDE SEQUENCE [LARGE SCALE GENOMIC DNA]</scope>
    <source>
        <strain evidence="13 14">125B1</strain>
    </source>
</reference>
<dbReference type="EC" id="3.1.21.3" evidence="10"/>
<dbReference type="CDD" id="cd22332">
    <property type="entry name" value="HsdR_N"/>
    <property type="match status" value="1"/>
</dbReference>
<comment type="caution">
    <text evidence="13">The sequence shown here is derived from an EMBL/GenBank/DDBJ whole genome shotgun (WGS) entry which is preliminary data.</text>
</comment>
<name>A0A317Q685_9GAMM</name>
<evidence type="ECO:0000256" key="7">
    <source>
        <dbReference type="ARBA" id="ARBA00022801"/>
    </source>
</evidence>
<keyword evidence="4 10" id="KW-0547">Nucleotide-binding</keyword>
<evidence type="ECO:0000256" key="4">
    <source>
        <dbReference type="ARBA" id="ARBA00022741"/>
    </source>
</evidence>
<evidence type="ECO:0000256" key="11">
    <source>
        <dbReference type="SAM" id="Coils"/>
    </source>
</evidence>
<keyword evidence="3" id="KW-0540">Nuclease</keyword>
<dbReference type="NCBIfam" id="TIGR00348">
    <property type="entry name" value="hsdR"/>
    <property type="match status" value="1"/>
</dbReference>
<comment type="catalytic activity">
    <reaction evidence="1 10">
        <text>Endonucleolytic cleavage of DNA to give random double-stranded fragments with terminal 5'-phosphates, ATP is simultaneously hydrolyzed.</text>
        <dbReference type="EC" id="3.1.21.3"/>
    </reaction>
</comment>
<evidence type="ECO:0000313" key="14">
    <source>
        <dbReference type="Proteomes" id="UP000246964"/>
    </source>
</evidence>
<dbReference type="InterPro" id="IPR027417">
    <property type="entry name" value="P-loop_NTPase"/>
</dbReference>
<dbReference type="InterPro" id="IPR004473">
    <property type="entry name" value="Restrct_endonuc_typeI_HsdR"/>
</dbReference>
<evidence type="ECO:0000313" key="13">
    <source>
        <dbReference type="EMBL" id="PWW11207.1"/>
    </source>
</evidence>
<keyword evidence="14" id="KW-1185">Reference proteome</keyword>
<dbReference type="Pfam" id="PF18766">
    <property type="entry name" value="SWI2_SNF2"/>
    <property type="match status" value="1"/>
</dbReference>
<evidence type="ECO:0000256" key="3">
    <source>
        <dbReference type="ARBA" id="ARBA00022722"/>
    </source>
</evidence>
<feature type="domain" description="Helicase ATP-binding" evidence="12">
    <location>
        <begin position="300"/>
        <end position="482"/>
    </location>
</feature>
<keyword evidence="11" id="KW-0175">Coiled coil</keyword>
<dbReference type="GO" id="GO:0009035">
    <property type="term" value="F:type I site-specific deoxyribonuclease activity"/>
    <property type="evidence" value="ECO:0007669"/>
    <property type="project" value="UniProtKB-EC"/>
</dbReference>
<evidence type="ECO:0000256" key="2">
    <source>
        <dbReference type="ARBA" id="ARBA00008598"/>
    </source>
</evidence>
<dbReference type="CDD" id="cd18030">
    <property type="entry name" value="DEXHc_RE_I_HsdR"/>
    <property type="match status" value="1"/>
</dbReference>
<dbReference type="Pfam" id="PF22679">
    <property type="entry name" value="T1R_D3-like"/>
    <property type="match status" value="1"/>
</dbReference>
<dbReference type="CDD" id="cd18800">
    <property type="entry name" value="SF2_C_EcoR124I-like"/>
    <property type="match status" value="1"/>
</dbReference>
<accession>A0A317Q685</accession>
<dbReference type="PANTHER" id="PTHR30195">
    <property type="entry name" value="TYPE I SITE-SPECIFIC DEOXYRIBONUCLEASE PROTEIN SUBUNIT M AND R"/>
    <property type="match status" value="1"/>
</dbReference>
<dbReference type="InterPro" id="IPR014001">
    <property type="entry name" value="Helicase_ATP-bd"/>
</dbReference>
<organism evidence="13 14">
    <name type="scientific">Pseudidiomarina maritima</name>
    <dbReference type="NCBI Taxonomy" id="519453"/>
    <lineage>
        <taxon>Bacteria</taxon>
        <taxon>Pseudomonadati</taxon>
        <taxon>Pseudomonadota</taxon>
        <taxon>Gammaproteobacteria</taxon>
        <taxon>Alteromonadales</taxon>
        <taxon>Idiomarinaceae</taxon>
        <taxon>Pseudidiomarina</taxon>
    </lineage>
</organism>
<dbReference type="SMART" id="SM00487">
    <property type="entry name" value="DEXDc"/>
    <property type="match status" value="1"/>
</dbReference>
<keyword evidence="5 10" id="KW-0680">Restriction system</keyword>